<feature type="compositionally biased region" description="Basic residues" evidence="2">
    <location>
        <begin position="73"/>
        <end position="93"/>
    </location>
</feature>
<dbReference type="Pfam" id="PF04677">
    <property type="entry name" value="CwfJ_C_1"/>
    <property type="match status" value="1"/>
</dbReference>
<feature type="compositionally biased region" description="Polar residues" evidence="2">
    <location>
        <begin position="1"/>
        <end position="13"/>
    </location>
</feature>
<feature type="region of interest" description="Disordered" evidence="2">
    <location>
        <begin position="1"/>
        <end position="209"/>
    </location>
</feature>
<feature type="compositionally biased region" description="Basic and acidic residues" evidence="2">
    <location>
        <begin position="572"/>
        <end position="581"/>
    </location>
</feature>
<feature type="compositionally biased region" description="Basic and acidic residues" evidence="2">
    <location>
        <begin position="147"/>
        <end position="168"/>
    </location>
</feature>
<reference evidence="6" key="1">
    <citation type="submission" date="2025-08" db="UniProtKB">
        <authorList>
            <consortium name="RefSeq"/>
        </authorList>
    </citation>
    <scope>IDENTIFICATION</scope>
</reference>
<evidence type="ECO:0000313" key="5">
    <source>
        <dbReference type="Proteomes" id="UP000694888"/>
    </source>
</evidence>
<feature type="compositionally biased region" description="Basic and acidic residues" evidence="2">
    <location>
        <begin position="597"/>
        <end position="610"/>
    </location>
</feature>
<evidence type="ECO:0000256" key="1">
    <source>
        <dbReference type="ARBA" id="ARBA00006795"/>
    </source>
</evidence>
<evidence type="ECO:0000256" key="2">
    <source>
        <dbReference type="SAM" id="MobiDB-lite"/>
    </source>
</evidence>
<dbReference type="RefSeq" id="XP_005100539.1">
    <property type="nucleotide sequence ID" value="XM_005100482.3"/>
</dbReference>
<dbReference type="PANTHER" id="PTHR12072">
    <property type="entry name" value="CWF19, CELL CYCLE CONTROL PROTEIN"/>
    <property type="match status" value="1"/>
</dbReference>
<feature type="compositionally biased region" description="Polar residues" evidence="2">
    <location>
        <begin position="196"/>
        <end position="207"/>
    </location>
</feature>
<dbReference type="Pfam" id="PF04676">
    <property type="entry name" value="CwfJ_C_2"/>
    <property type="match status" value="1"/>
</dbReference>
<feature type="compositionally biased region" description="Basic and acidic residues" evidence="2">
    <location>
        <begin position="348"/>
        <end position="372"/>
    </location>
</feature>
<name>A0ABM0JSL3_APLCA</name>
<evidence type="ECO:0000259" key="3">
    <source>
        <dbReference type="Pfam" id="PF04676"/>
    </source>
</evidence>
<feature type="domain" description="Cwf19-like protein C-terminal" evidence="3">
    <location>
        <begin position="859"/>
        <end position="953"/>
    </location>
</feature>
<dbReference type="GeneID" id="101858344"/>
<protein>
    <submittedName>
        <fullName evidence="6">CWF19-like protein 2</fullName>
    </submittedName>
</protein>
<feature type="compositionally biased region" description="Basic and acidic residues" evidence="2">
    <location>
        <begin position="274"/>
        <end position="330"/>
    </location>
</feature>
<evidence type="ECO:0000313" key="6">
    <source>
        <dbReference type="RefSeq" id="XP_005100539.1"/>
    </source>
</evidence>
<gene>
    <name evidence="6" type="primary">LOC101858344</name>
</gene>
<feature type="compositionally biased region" description="Basic and acidic residues" evidence="2">
    <location>
        <begin position="631"/>
        <end position="640"/>
    </location>
</feature>
<evidence type="ECO:0000259" key="4">
    <source>
        <dbReference type="Pfam" id="PF04677"/>
    </source>
</evidence>
<feature type="region of interest" description="Disordered" evidence="2">
    <location>
        <begin position="251"/>
        <end position="545"/>
    </location>
</feature>
<feature type="compositionally biased region" description="Basic and acidic residues" evidence="2">
    <location>
        <begin position="37"/>
        <end position="50"/>
    </location>
</feature>
<comment type="similarity">
    <text evidence="1">Belongs to the CWF19 family.</text>
</comment>
<feature type="region of interest" description="Disordered" evidence="2">
    <location>
        <begin position="626"/>
        <end position="657"/>
    </location>
</feature>
<feature type="compositionally biased region" description="Basic and acidic residues" evidence="2">
    <location>
        <begin position="447"/>
        <end position="466"/>
    </location>
</feature>
<dbReference type="InterPro" id="IPR036265">
    <property type="entry name" value="HIT-like_sf"/>
</dbReference>
<sequence>MSSKYNNFQSQSSIDEKKEENRKARQLILEQAKRKHDREEAKNEKARKLGEGTWMLDSVSQRIAKEEKDIEKRSKKKHKKEKKKKKKKKKKRSSSSSSSSTEDEGDDWVEAKTSSEKKDTEEMAIKGPQLQRESWMEAPLDFMPLTSRKEIREAMEKEKKAAREESEKMFQPGQHTRELNPYWKNGGTGLPEEAPSKSSTAVVSQGSVAGDGGLSWLRTAYKRFKQQAEDEGRSLEEVVAERYGSLRKLENMLQEAEQKQRTGGGQRFHQGTDAWRRSVNDRDRSRRRSRSPEESDRRGGRGRSREISGDRMDRRDTSMGRRDRNEDMSYKRSFQRPSGSDDNEDSREESRDRGDRKDRGMRREDRYDEKSNRRTFQKPSDSDEESSRAERKNRSARREDQYEERSNRKTFQRPLGSDEESSEERTSKYRKDSNSKEGRPRGFMRPGDAEFSRSYDRDRDRPRSRESQVVSRWKKKQPSPDVSSKSKEDKEGLENSEKRGKSEKKRKHSEGSSDSSSESSESDEEVPKAETSQPPPKIMTEEELNDLAAKILRAEIMGDDDMKADLEAKLKSAREARDAAKSGESSLPDFSCRKQSQPRDRGGDRDHNEEDNVVVLSRRGRGDMLRPVVGETKDGWDRGGRKGRKKNVTTHDSKGERTQYFDNDDRLDLKTLVEQEKTGTAEDQNAMFARLAGRSTDRDLDVDDMFVDKAARKQNEDNIFNKDRSAAIYEHKKISAAMEKCHRCFDKVPKHLIIAIGSKSYLCLPQHRSLTEGHCLIVPMQHVSAGTALDEDIWQEMQLFRKSLVQMFAAQDQDVVIMETVMHIKHFPHTALECVPLEREVGDLSPIYFKKAIQEVGPEWADNKKLIDLSKKDVRRAIPKGFPYFAVDFGLQGGFATVIEDEATFPAYFGREIVGGMIDAEPTLWRKPHKENFESQRNKVLQFEQWWKPYDWTQNV</sequence>
<dbReference type="PANTHER" id="PTHR12072:SF5">
    <property type="entry name" value="CWF19-LIKE PROTEIN 2"/>
    <property type="match status" value="1"/>
</dbReference>
<feature type="domain" description="Cwf19-like C-terminal" evidence="4">
    <location>
        <begin position="730"/>
        <end position="850"/>
    </location>
</feature>
<organism evidence="5 6">
    <name type="scientific">Aplysia californica</name>
    <name type="common">California sea hare</name>
    <dbReference type="NCBI Taxonomy" id="6500"/>
    <lineage>
        <taxon>Eukaryota</taxon>
        <taxon>Metazoa</taxon>
        <taxon>Spiralia</taxon>
        <taxon>Lophotrochozoa</taxon>
        <taxon>Mollusca</taxon>
        <taxon>Gastropoda</taxon>
        <taxon>Heterobranchia</taxon>
        <taxon>Euthyneura</taxon>
        <taxon>Tectipleura</taxon>
        <taxon>Aplysiida</taxon>
        <taxon>Aplysioidea</taxon>
        <taxon>Aplysiidae</taxon>
        <taxon>Aplysia</taxon>
    </lineage>
</organism>
<feature type="compositionally biased region" description="Basic and acidic residues" evidence="2">
    <location>
        <begin position="109"/>
        <end position="124"/>
    </location>
</feature>
<dbReference type="Proteomes" id="UP000694888">
    <property type="component" value="Unplaced"/>
</dbReference>
<keyword evidence="5" id="KW-1185">Reference proteome</keyword>
<accession>A0ABM0JSL3</accession>
<feature type="compositionally biased region" description="Basic and acidic residues" evidence="2">
    <location>
        <begin position="385"/>
        <end position="407"/>
    </location>
</feature>
<dbReference type="InterPro" id="IPR040194">
    <property type="entry name" value="Cwf19-like"/>
</dbReference>
<feature type="compositionally biased region" description="Basic and acidic residues" evidence="2">
    <location>
        <begin position="484"/>
        <end position="500"/>
    </location>
</feature>
<feature type="compositionally biased region" description="Basic and acidic residues" evidence="2">
    <location>
        <begin position="423"/>
        <end position="440"/>
    </location>
</feature>
<feature type="compositionally biased region" description="Basic and acidic residues" evidence="2">
    <location>
        <begin position="63"/>
        <end position="72"/>
    </location>
</feature>
<dbReference type="InterPro" id="IPR006767">
    <property type="entry name" value="Cwf19-like_C_dom-2"/>
</dbReference>
<proteinExistence type="inferred from homology"/>
<feature type="compositionally biased region" description="Basic and acidic residues" evidence="2">
    <location>
        <begin position="14"/>
        <end position="23"/>
    </location>
</feature>
<dbReference type="SUPFAM" id="SSF54197">
    <property type="entry name" value="HIT-like"/>
    <property type="match status" value="1"/>
</dbReference>
<feature type="region of interest" description="Disordered" evidence="2">
    <location>
        <begin position="572"/>
        <end position="612"/>
    </location>
</feature>
<dbReference type="Gene3D" id="3.30.428.10">
    <property type="entry name" value="HIT-like"/>
    <property type="match status" value="1"/>
</dbReference>
<dbReference type="InterPro" id="IPR006768">
    <property type="entry name" value="Cwf19-like_C_dom-1"/>
</dbReference>